<protein>
    <recommendedName>
        <fullName evidence="1">Putative nitroreductase TM1586 domain-containing protein</fullName>
    </recommendedName>
</protein>
<name>A0A930GRN5_9FIRM</name>
<dbReference type="GO" id="GO:0016491">
    <property type="term" value="F:oxidoreductase activity"/>
    <property type="evidence" value="ECO:0007669"/>
    <property type="project" value="InterPro"/>
</dbReference>
<dbReference type="InterPro" id="IPR000415">
    <property type="entry name" value="Nitroreductase-like"/>
</dbReference>
<accession>A0A930GRN5</accession>
<evidence type="ECO:0000313" key="2">
    <source>
        <dbReference type="EMBL" id="EHO17493.1"/>
    </source>
</evidence>
<dbReference type="OrthoDB" id="9814075at2"/>
<sequence length="221" mass="24528">MTIWEAIEERHTVRQFTDEAVEEEALEALQERIRALNAEFGLKLSLHANEELQLWPGMTLFFSSGVENFILLAGPHGSKAAERVGYCGANLLLLAQQEGINTWWIGGTYSMKKVEGEAGGELYGVIAFGYGKEEGKPHRSKDAMRVSRYEGSEPEWFSRGVEAALLAPTAMNKQAFMITGKDAVVQVSYKAGAFSDVDRGIIKYFFEQGAGKENFRFADAE</sequence>
<dbReference type="Proteomes" id="UP000018466">
    <property type="component" value="Unassembled WGS sequence"/>
</dbReference>
<gene>
    <name evidence="2" type="ORF">HMPREF9623_01092</name>
</gene>
<dbReference type="AlphaFoldDB" id="A0A930GRN5"/>
<comment type="caution">
    <text evidence="2">The sequence shown here is derived from an EMBL/GenBank/DDBJ whole genome shotgun (WGS) entry which is preliminary data.</text>
</comment>
<feature type="domain" description="Putative nitroreductase TM1586" evidence="1">
    <location>
        <begin position="3"/>
        <end position="210"/>
    </location>
</feature>
<dbReference type="Pfam" id="PF14512">
    <property type="entry name" value="TM1586_NiRdase"/>
    <property type="match status" value="1"/>
</dbReference>
<dbReference type="GeneID" id="86940848"/>
<reference evidence="2 3" key="1">
    <citation type="submission" date="2011-10" db="EMBL/GenBank/DDBJ databases">
        <title>The Genome Sequence of Lachnospiraceae bacterium ACC2.</title>
        <authorList>
            <consortium name="The Broad Institute Genome Sequencing Platform"/>
            <person name="Earl A."/>
            <person name="Ward D."/>
            <person name="Feldgarden M."/>
            <person name="Gevers D."/>
            <person name="Sizova M."/>
            <person name="Hazen A."/>
            <person name="Epstein S."/>
            <person name="Young S.K."/>
            <person name="Zeng Q."/>
            <person name="Gargeya S."/>
            <person name="Fitzgerald M."/>
            <person name="Haas B."/>
            <person name="Abouelleil A."/>
            <person name="Alvarado L."/>
            <person name="Arachchi H.M."/>
            <person name="Berlin A."/>
            <person name="Brown A."/>
            <person name="Chapman S.B."/>
            <person name="Chen Z."/>
            <person name="Dunbar C."/>
            <person name="Freedman E."/>
            <person name="Gearin G."/>
            <person name="Goldberg J."/>
            <person name="Griggs A."/>
            <person name="Gujja S."/>
            <person name="Heiman D."/>
            <person name="Howarth C."/>
            <person name="Larson L."/>
            <person name="Lui A."/>
            <person name="MacDonald P.J.P."/>
            <person name="Montmayeur A."/>
            <person name="Murphy C."/>
            <person name="Neiman D."/>
            <person name="Pearson M."/>
            <person name="Priest M."/>
            <person name="Roberts A."/>
            <person name="Saif S."/>
            <person name="Shea T."/>
            <person name="Shenoy N."/>
            <person name="Sisk P."/>
            <person name="Stolte C."/>
            <person name="Sykes S."/>
            <person name="Wortman J."/>
            <person name="Nusbaum C."/>
            <person name="Birren B."/>
        </authorList>
    </citation>
    <scope>NUCLEOTIDE SEQUENCE [LARGE SCALE GENOMIC DNA]</scope>
    <source>
        <strain evidence="2 3">ACC2</strain>
    </source>
</reference>
<organism evidence="2 3">
    <name type="scientific">Stomatobaculum longum</name>
    <dbReference type="NCBI Taxonomy" id="796942"/>
    <lineage>
        <taxon>Bacteria</taxon>
        <taxon>Bacillati</taxon>
        <taxon>Bacillota</taxon>
        <taxon>Clostridia</taxon>
        <taxon>Lachnospirales</taxon>
        <taxon>Lachnospiraceae</taxon>
        <taxon>Stomatobaculum</taxon>
    </lineage>
</organism>
<dbReference type="SUPFAM" id="SSF55469">
    <property type="entry name" value="FMN-dependent nitroreductase-like"/>
    <property type="match status" value="1"/>
</dbReference>
<dbReference type="Gene3D" id="3.40.109.10">
    <property type="entry name" value="NADH Oxidase"/>
    <property type="match status" value="1"/>
</dbReference>
<dbReference type="InterPro" id="IPR029478">
    <property type="entry name" value="TM1586_NiRdase"/>
</dbReference>
<evidence type="ECO:0000259" key="1">
    <source>
        <dbReference type="Pfam" id="PF14512"/>
    </source>
</evidence>
<keyword evidence="3" id="KW-1185">Reference proteome</keyword>
<dbReference type="RefSeq" id="WP_009532925.1">
    <property type="nucleotide sequence ID" value="NZ_CAUQEI010000004.1"/>
</dbReference>
<dbReference type="EMBL" id="AGEL01000006">
    <property type="protein sequence ID" value="EHO17493.1"/>
    <property type="molecule type" value="Genomic_DNA"/>
</dbReference>
<proteinExistence type="predicted"/>
<evidence type="ECO:0000313" key="3">
    <source>
        <dbReference type="Proteomes" id="UP000018466"/>
    </source>
</evidence>